<evidence type="ECO:0000256" key="6">
    <source>
        <dbReference type="SAM" id="Coils"/>
    </source>
</evidence>
<dbReference type="GO" id="GO:0005524">
    <property type="term" value="F:ATP binding"/>
    <property type="evidence" value="ECO:0007669"/>
    <property type="project" value="UniProtKB-KW"/>
</dbReference>
<keyword evidence="1" id="KW-0547">Nucleotide-binding</keyword>
<dbReference type="PRINTS" id="PR01590">
    <property type="entry name" value="HTHFIS"/>
</dbReference>
<keyword evidence="6" id="KW-0175">Coiled coil</keyword>
<proteinExistence type="predicted"/>
<dbReference type="Pfam" id="PF00158">
    <property type="entry name" value="Sigma54_activat"/>
    <property type="match status" value="1"/>
</dbReference>
<gene>
    <name evidence="10" type="primary">zraR_10</name>
    <name evidence="10" type="ORF">CA54_53390</name>
</gene>
<dbReference type="Gene3D" id="2.60.200.20">
    <property type="match status" value="1"/>
</dbReference>
<keyword evidence="4" id="KW-0238">DNA-binding</keyword>
<dbReference type="Pfam" id="PF13185">
    <property type="entry name" value="GAF_2"/>
    <property type="match status" value="1"/>
</dbReference>
<dbReference type="Proteomes" id="UP000320735">
    <property type="component" value="Unassembled WGS sequence"/>
</dbReference>
<dbReference type="InterPro" id="IPR027417">
    <property type="entry name" value="P-loop_NTPase"/>
</dbReference>
<dbReference type="GO" id="GO:0006355">
    <property type="term" value="P:regulation of DNA-templated transcription"/>
    <property type="evidence" value="ECO:0007669"/>
    <property type="project" value="InterPro"/>
</dbReference>
<dbReference type="PROSITE" id="PS00676">
    <property type="entry name" value="SIGMA54_INTERACT_2"/>
    <property type="match status" value="1"/>
</dbReference>
<evidence type="ECO:0000259" key="9">
    <source>
        <dbReference type="PROSITE" id="PS50045"/>
    </source>
</evidence>
<evidence type="ECO:0000256" key="5">
    <source>
        <dbReference type="ARBA" id="ARBA00023163"/>
    </source>
</evidence>
<dbReference type="PROSITE" id="PS50045">
    <property type="entry name" value="SIGMA54_INTERACT_4"/>
    <property type="match status" value="1"/>
</dbReference>
<evidence type="ECO:0000313" key="10">
    <source>
        <dbReference type="EMBL" id="TWU06936.1"/>
    </source>
</evidence>
<dbReference type="SMART" id="SM00065">
    <property type="entry name" value="GAF"/>
    <property type="match status" value="1"/>
</dbReference>
<dbReference type="RefSeq" id="WP_146373774.1">
    <property type="nucleotide sequence ID" value="NZ_SJPP01000003.1"/>
</dbReference>
<dbReference type="PROSITE" id="PS50006">
    <property type="entry name" value="FHA_DOMAIN"/>
    <property type="match status" value="1"/>
</dbReference>
<dbReference type="Pfam" id="PF00498">
    <property type="entry name" value="FHA"/>
    <property type="match status" value="1"/>
</dbReference>
<dbReference type="EMBL" id="SJPP01000003">
    <property type="protein sequence ID" value="TWU06936.1"/>
    <property type="molecule type" value="Genomic_DNA"/>
</dbReference>
<keyword evidence="11" id="KW-1185">Reference proteome</keyword>
<dbReference type="AlphaFoldDB" id="A0A5C6B6N9"/>
<dbReference type="InterPro" id="IPR025943">
    <property type="entry name" value="Sigma_54_int_dom_ATP-bd_2"/>
</dbReference>
<dbReference type="SMART" id="SM00240">
    <property type="entry name" value="FHA"/>
    <property type="match status" value="1"/>
</dbReference>
<reference evidence="10 11" key="1">
    <citation type="submission" date="2019-02" db="EMBL/GenBank/DDBJ databases">
        <title>Deep-cultivation of Planctomycetes and their phenomic and genomic characterization uncovers novel biology.</title>
        <authorList>
            <person name="Wiegand S."/>
            <person name="Jogler M."/>
            <person name="Boedeker C."/>
            <person name="Pinto D."/>
            <person name="Vollmers J."/>
            <person name="Rivas-Marin E."/>
            <person name="Kohn T."/>
            <person name="Peeters S.H."/>
            <person name="Heuer A."/>
            <person name="Rast P."/>
            <person name="Oberbeckmann S."/>
            <person name="Bunk B."/>
            <person name="Jeske O."/>
            <person name="Meyerdierks A."/>
            <person name="Storesund J.E."/>
            <person name="Kallscheuer N."/>
            <person name="Luecker S."/>
            <person name="Lage O.M."/>
            <person name="Pohl T."/>
            <person name="Merkel B.J."/>
            <person name="Hornburger P."/>
            <person name="Mueller R.-W."/>
            <person name="Bruemmer F."/>
            <person name="Labrenz M."/>
            <person name="Spormann A.M."/>
            <person name="Op Den Camp H."/>
            <person name="Overmann J."/>
            <person name="Amann R."/>
            <person name="Jetten M.S.M."/>
            <person name="Mascher T."/>
            <person name="Medema M.H."/>
            <person name="Devos D.P."/>
            <person name="Kaster A.-K."/>
            <person name="Ovreas L."/>
            <person name="Rohde M."/>
            <person name="Galperin M.Y."/>
            <person name="Jogler C."/>
        </authorList>
    </citation>
    <scope>NUCLEOTIDE SEQUENCE [LARGE SCALE GENOMIC DNA]</scope>
    <source>
        <strain evidence="10 11">CA54</strain>
    </source>
</reference>
<dbReference type="GO" id="GO:0043565">
    <property type="term" value="F:sequence-specific DNA binding"/>
    <property type="evidence" value="ECO:0007669"/>
    <property type="project" value="InterPro"/>
</dbReference>
<dbReference type="InterPro" id="IPR002197">
    <property type="entry name" value="HTH_Fis"/>
</dbReference>
<dbReference type="PANTHER" id="PTHR32071:SF57">
    <property type="entry name" value="C4-DICARBOXYLATE TRANSPORT TRANSCRIPTIONAL REGULATORY PROTEIN DCTD"/>
    <property type="match status" value="1"/>
</dbReference>
<evidence type="ECO:0000259" key="8">
    <source>
        <dbReference type="PROSITE" id="PS50006"/>
    </source>
</evidence>
<dbReference type="SUPFAM" id="SSF46689">
    <property type="entry name" value="Homeodomain-like"/>
    <property type="match status" value="1"/>
</dbReference>
<feature type="domain" description="FHA" evidence="8">
    <location>
        <begin position="25"/>
        <end position="74"/>
    </location>
</feature>
<sequence>MIAYLVVREDNKWRDIYRLMPGQVITVGRAATNRIALQDEVCSRNHCELYHSEGAWVLRDLGSRNGTYVEGTAVTGDCPLEPGQLIEIGACKLAFTDDLSRAFPILDEESSSGVEDDTGTAFEDVLDHPPPMTEPAIIHRRRRTRFRITTDRDPIAVDRTSQVLAQLYRLALEMGSAKDYRRLAEVVLSGLFESSRADVGAILLLPEGTDPANSPGALNVVAYQTQNDRPYQTISDYLSGIVLREREAILARDVADDSRLINRDSLGQIHAQSVICAPICLGQVVYGLVHLYTTNAKDPLDPEDLEFTLAVADQFAVAMENLRRQESLAEGLEKVRDENKHLREQLAIQSELVGQSPAMHRLSLKIARIAPTDTTALIRGESGVGKELVARAIHFSSERRNGPFVCMNCAALSESLLESELFGHERGSFTGATGRKVGKFEQADKGTLMLDEVGEMSQAIQAKFLRVLEGHPFERVGGGTPVNVDVRIVAATNRDLELAVKDGSFRRDLYFRLHVVEIIVEPLRDHPSDIPELANHFLERFVKSTGRPARGFTPQALAKLAGYDWPGNVRELQNTVERAVIFSTGEFIADHDIHLSGLGIDEESPPETELAANYREISIEKLEQEHILATLEETKWNKSKAAQILGIERSTLDRKLKRYAVSRPNDV</sequence>
<evidence type="ECO:0000256" key="3">
    <source>
        <dbReference type="ARBA" id="ARBA00023015"/>
    </source>
</evidence>
<dbReference type="InterPro" id="IPR008984">
    <property type="entry name" value="SMAD_FHA_dom_sf"/>
</dbReference>
<dbReference type="PANTHER" id="PTHR32071">
    <property type="entry name" value="TRANSCRIPTIONAL REGULATORY PROTEIN"/>
    <property type="match status" value="1"/>
</dbReference>
<dbReference type="InterPro" id="IPR058031">
    <property type="entry name" value="AAA_lid_NorR"/>
</dbReference>
<protein>
    <submittedName>
        <fullName evidence="10">Transcriptional regulatory protein ZraR</fullName>
    </submittedName>
</protein>
<dbReference type="InterPro" id="IPR003593">
    <property type="entry name" value="AAA+_ATPase"/>
</dbReference>
<dbReference type="Pfam" id="PF25601">
    <property type="entry name" value="AAA_lid_14"/>
    <property type="match status" value="1"/>
</dbReference>
<dbReference type="PROSITE" id="PS00688">
    <property type="entry name" value="SIGMA54_INTERACT_3"/>
    <property type="match status" value="1"/>
</dbReference>
<evidence type="ECO:0000256" key="2">
    <source>
        <dbReference type="ARBA" id="ARBA00022840"/>
    </source>
</evidence>
<dbReference type="Gene3D" id="1.10.10.60">
    <property type="entry name" value="Homeodomain-like"/>
    <property type="match status" value="1"/>
</dbReference>
<dbReference type="InterPro" id="IPR029016">
    <property type="entry name" value="GAF-like_dom_sf"/>
</dbReference>
<dbReference type="SUPFAM" id="SSF49879">
    <property type="entry name" value="SMAD/FHA domain"/>
    <property type="match status" value="1"/>
</dbReference>
<feature type="coiled-coil region" evidence="6">
    <location>
        <begin position="325"/>
        <end position="352"/>
    </location>
</feature>
<dbReference type="InterPro" id="IPR002078">
    <property type="entry name" value="Sigma_54_int"/>
</dbReference>
<evidence type="ECO:0000313" key="11">
    <source>
        <dbReference type="Proteomes" id="UP000320735"/>
    </source>
</evidence>
<dbReference type="Gene3D" id="1.10.8.60">
    <property type="match status" value="1"/>
</dbReference>
<dbReference type="FunFam" id="3.40.50.300:FF:000006">
    <property type="entry name" value="DNA-binding transcriptional regulator NtrC"/>
    <property type="match status" value="1"/>
</dbReference>
<dbReference type="Pfam" id="PF02954">
    <property type="entry name" value="HTH_8"/>
    <property type="match status" value="1"/>
</dbReference>
<dbReference type="SUPFAM" id="SSF55781">
    <property type="entry name" value="GAF domain-like"/>
    <property type="match status" value="1"/>
</dbReference>
<organism evidence="10 11">
    <name type="scientific">Symmachiella macrocystis</name>
    <dbReference type="NCBI Taxonomy" id="2527985"/>
    <lineage>
        <taxon>Bacteria</taxon>
        <taxon>Pseudomonadati</taxon>
        <taxon>Planctomycetota</taxon>
        <taxon>Planctomycetia</taxon>
        <taxon>Planctomycetales</taxon>
        <taxon>Planctomycetaceae</taxon>
        <taxon>Symmachiella</taxon>
    </lineage>
</organism>
<feature type="region of interest" description="Disordered" evidence="7">
    <location>
        <begin position="110"/>
        <end position="133"/>
    </location>
</feature>
<dbReference type="CDD" id="cd00009">
    <property type="entry name" value="AAA"/>
    <property type="match status" value="1"/>
</dbReference>
<evidence type="ECO:0000256" key="7">
    <source>
        <dbReference type="SAM" id="MobiDB-lite"/>
    </source>
</evidence>
<evidence type="ECO:0000256" key="4">
    <source>
        <dbReference type="ARBA" id="ARBA00023125"/>
    </source>
</evidence>
<name>A0A5C6B6N9_9PLAN</name>
<accession>A0A5C6B6N9</accession>
<keyword evidence="5" id="KW-0804">Transcription</keyword>
<dbReference type="SMART" id="SM00382">
    <property type="entry name" value="AAA"/>
    <property type="match status" value="1"/>
</dbReference>
<keyword evidence="2" id="KW-0067">ATP-binding</keyword>
<dbReference type="InterPro" id="IPR025944">
    <property type="entry name" value="Sigma_54_int_dom_CS"/>
</dbReference>
<evidence type="ECO:0000256" key="1">
    <source>
        <dbReference type="ARBA" id="ARBA00022741"/>
    </source>
</evidence>
<comment type="caution">
    <text evidence="10">The sequence shown here is derived from an EMBL/GenBank/DDBJ whole genome shotgun (WGS) entry which is preliminary data.</text>
</comment>
<dbReference type="OrthoDB" id="9761019at2"/>
<feature type="domain" description="Sigma-54 factor interaction" evidence="9">
    <location>
        <begin position="352"/>
        <end position="581"/>
    </location>
</feature>
<dbReference type="CDD" id="cd00060">
    <property type="entry name" value="FHA"/>
    <property type="match status" value="1"/>
</dbReference>
<dbReference type="InterPro" id="IPR000253">
    <property type="entry name" value="FHA_dom"/>
</dbReference>
<dbReference type="Gene3D" id="3.30.450.40">
    <property type="match status" value="1"/>
</dbReference>
<keyword evidence="3" id="KW-0805">Transcription regulation</keyword>
<dbReference type="InterPro" id="IPR009057">
    <property type="entry name" value="Homeodomain-like_sf"/>
</dbReference>
<dbReference type="Gene3D" id="3.40.50.300">
    <property type="entry name" value="P-loop containing nucleotide triphosphate hydrolases"/>
    <property type="match status" value="1"/>
</dbReference>
<dbReference type="SUPFAM" id="SSF52540">
    <property type="entry name" value="P-loop containing nucleoside triphosphate hydrolases"/>
    <property type="match status" value="1"/>
</dbReference>
<dbReference type="InterPro" id="IPR003018">
    <property type="entry name" value="GAF"/>
</dbReference>